<evidence type="ECO:0000256" key="8">
    <source>
        <dbReference type="ARBA" id="ARBA00022989"/>
    </source>
</evidence>
<dbReference type="GO" id="GO:0046685">
    <property type="term" value="P:response to arsenic-containing substance"/>
    <property type="evidence" value="ECO:0007669"/>
    <property type="project" value="UniProtKB-KW"/>
</dbReference>
<evidence type="ECO:0000256" key="3">
    <source>
        <dbReference type="ARBA" id="ARBA00009843"/>
    </source>
</evidence>
<feature type="transmembrane region" description="Helical" evidence="10">
    <location>
        <begin position="80"/>
        <end position="100"/>
    </location>
</feature>
<feature type="transmembrane region" description="Helical" evidence="10">
    <location>
        <begin position="138"/>
        <end position="154"/>
    </location>
</feature>
<name>A0AA42BST5_9MICO</name>
<dbReference type="InterPro" id="IPR000802">
    <property type="entry name" value="Arsenical_pump_ArsB"/>
</dbReference>
<keyword evidence="9 10" id="KW-0472">Membrane</keyword>
<organism evidence="12 13">
    <name type="scientific">Herbiconiux oxytropis</name>
    <dbReference type="NCBI Taxonomy" id="2970915"/>
    <lineage>
        <taxon>Bacteria</taxon>
        <taxon>Bacillati</taxon>
        <taxon>Actinomycetota</taxon>
        <taxon>Actinomycetes</taxon>
        <taxon>Micrococcales</taxon>
        <taxon>Microbacteriaceae</taxon>
        <taxon>Herbiconiux</taxon>
    </lineage>
</organism>
<feature type="transmembrane region" description="Helical" evidence="10">
    <location>
        <begin position="328"/>
        <end position="348"/>
    </location>
</feature>
<keyword evidence="8 10" id="KW-1133">Transmembrane helix</keyword>
<keyword evidence="7" id="KW-0059">Arsenical resistance</keyword>
<feature type="transmembrane region" description="Helical" evidence="10">
    <location>
        <begin position="368"/>
        <end position="390"/>
    </location>
</feature>
<feature type="transmembrane region" description="Helical" evidence="10">
    <location>
        <begin position="45"/>
        <end position="68"/>
    </location>
</feature>
<feature type="domain" description="Citrate transporter-like" evidence="11">
    <location>
        <begin position="13"/>
        <end position="322"/>
    </location>
</feature>
<evidence type="ECO:0000256" key="7">
    <source>
        <dbReference type="ARBA" id="ARBA00022849"/>
    </source>
</evidence>
<accession>A0AA42BST5</accession>
<comment type="subcellular location">
    <subcellularLocation>
        <location evidence="1">Cell membrane</location>
        <topology evidence="1">Multi-pass membrane protein</topology>
    </subcellularLocation>
</comment>
<evidence type="ECO:0000256" key="10">
    <source>
        <dbReference type="SAM" id="Phobius"/>
    </source>
</evidence>
<evidence type="ECO:0000256" key="1">
    <source>
        <dbReference type="ARBA" id="ARBA00004651"/>
    </source>
</evidence>
<dbReference type="Pfam" id="PF03600">
    <property type="entry name" value="CitMHS"/>
    <property type="match status" value="1"/>
</dbReference>
<evidence type="ECO:0000256" key="5">
    <source>
        <dbReference type="ARBA" id="ARBA00022475"/>
    </source>
</evidence>
<dbReference type="EMBL" id="JANLCK010000002">
    <property type="protein sequence ID" value="MCS5725107.1"/>
    <property type="molecule type" value="Genomic_DNA"/>
</dbReference>
<keyword evidence="5" id="KW-1003">Cell membrane</keyword>
<dbReference type="RefSeq" id="WP_259525584.1">
    <property type="nucleotide sequence ID" value="NZ_JANLCK010000002.1"/>
</dbReference>
<protein>
    <submittedName>
        <fullName evidence="12">SLC13 family permease</fullName>
    </submittedName>
</protein>
<sequence length="391" mass="39936">MVAKALQRTGALLTVLLMVAAAVVVATGALPWPDATALAARVAPVLAFVVAITVVAELASAAGVFTALAERMAAWGRGRVAVLWLLVIALAVVSTAFLSLDTTAVLVTPVVVVLALHIGVSPIPFALATVWLANTASLFLPVSNLTNLLAARSFDGGTAAFVAAAWAPALVGVVASAGILTLVYRRSLRGRFELPERTPVTDRPLLVYSAVVVLLLLPLLVSGLEVAIVAGAAAVLLLGAFLVRDRSALTASLVPWQALGIAASLFVLVEAAQVNGLEDLLTAVSGSGDDPLSLLHLAAIGALGANTINNLPAYLVLEPQAAGDTTRLVALLIGVNLGPLVTPWASLATLLWHQRLTTLGVRISWPRFMGLGLVGVAVVVPAAVAALALLG</sequence>
<feature type="transmembrane region" description="Helical" evidence="10">
    <location>
        <begin position="160"/>
        <end position="184"/>
    </location>
</feature>
<proteinExistence type="inferred from homology"/>
<dbReference type="InterPro" id="IPR004680">
    <property type="entry name" value="Cit_transptr-like_dom"/>
</dbReference>
<feature type="transmembrane region" description="Helical" evidence="10">
    <location>
        <begin position="256"/>
        <end position="274"/>
    </location>
</feature>
<comment type="caution">
    <text evidence="12">The sequence shown here is derived from an EMBL/GenBank/DDBJ whole genome shotgun (WGS) entry which is preliminary data.</text>
</comment>
<evidence type="ECO:0000313" key="12">
    <source>
        <dbReference type="EMBL" id="MCS5725107.1"/>
    </source>
</evidence>
<dbReference type="Proteomes" id="UP001165587">
    <property type="component" value="Unassembled WGS sequence"/>
</dbReference>
<evidence type="ECO:0000256" key="6">
    <source>
        <dbReference type="ARBA" id="ARBA00022692"/>
    </source>
</evidence>
<dbReference type="GO" id="GO:0005886">
    <property type="term" value="C:plasma membrane"/>
    <property type="evidence" value="ECO:0007669"/>
    <property type="project" value="UniProtKB-SubCell"/>
</dbReference>
<evidence type="ECO:0000256" key="9">
    <source>
        <dbReference type="ARBA" id="ARBA00023136"/>
    </source>
</evidence>
<feature type="transmembrane region" description="Helical" evidence="10">
    <location>
        <begin position="227"/>
        <end position="244"/>
    </location>
</feature>
<comment type="similarity">
    <text evidence="3">Belongs to the CitM (TC 2.A.11) transporter family.</text>
</comment>
<evidence type="ECO:0000256" key="2">
    <source>
        <dbReference type="ARBA" id="ARBA00006433"/>
    </source>
</evidence>
<keyword evidence="6 10" id="KW-0812">Transmembrane</keyword>
<keyword evidence="13" id="KW-1185">Reference proteome</keyword>
<dbReference type="GO" id="GO:0015105">
    <property type="term" value="F:arsenite transmembrane transporter activity"/>
    <property type="evidence" value="ECO:0007669"/>
    <property type="project" value="InterPro"/>
</dbReference>
<dbReference type="PRINTS" id="PR00758">
    <property type="entry name" value="ARSENICPUMP"/>
</dbReference>
<dbReference type="AlphaFoldDB" id="A0AA42BST5"/>
<dbReference type="PANTHER" id="PTHR43302:SF5">
    <property type="entry name" value="TRANSPORTER ARSB-RELATED"/>
    <property type="match status" value="1"/>
</dbReference>
<keyword evidence="4" id="KW-0813">Transport</keyword>
<reference evidence="12" key="1">
    <citation type="submission" date="2022-08" db="EMBL/GenBank/DDBJ databases">
        <authorList>
            <person name="Deng Y."/>
            <person name="Han X.-F."/>
            <person name="Zhang Y.-Q."/>
        </authorList>
    </citation>
    <scope>NUCLEOTIDE SEQUENCE</scope>
    <source>
        <strain evidence="12">CPCC 203407</strain>
    </source>
</reference>
<comment type="similarity">
    <text evidence="2">Belongs to the ArsB family.</text>
</comment>
<evidence type="ECO:0000256" key="4">
    <source>
        <dbReference type="ARBA" id="ARBA00022448"/>
    </source>
</evidence>
<feature type="transmembrane region" description="Helical" evidence="10">
    <location>
        <begin position="294"/>
        <end position="316"/>
    </location>
</feature>
<evidence type="ECO:0000259" key="11">
    <source>
        <dbReference type="Pfam" id="PF03600"/>
    </source>
</evidence>
<feature type="transmembrane region" description="Helical" evidence="10">
    <location>
        <begin position="106"/>
        <end position="131"/>
    </location>
</feature>
<evidence type="ECO:0000313" key="13">
    <source>
        <dbReference type="Proteomes" id="UP001165587"/>
    </source>
</evidence>
<dbReference type="PANTHER" id="PTHR43302">
    <property type="entry name" value="TRANSPORTER ARSB-RELATED"/>
    <property type="match status" value="1"/>
</dbReference>
<feature type="transmembrane region" description="Helical" evidence="10">
    <location>
        <begin position="12"/>
        <end position="33"/>
    </location>
</feature>
<feature type="transmembrane region" description="Helical" evidence="10">
    <location>
        <begin position="205"/>
        <end position="221"/>
    </location>
</feature>
<gene>
    <name evidence="12" type="ORF">N1028_04275</name>
</gene>